<evidence type="ECO:0000256" key="2">
    <source>
        <dbReference type="ARBA" id="ARBA00023125"/>
    </source>
</evidence>
<dbReference type="Proteomes" id="UP000681610">
    <property type="component" value="Unassembled WGS sequence"/>
</dbReference>
<dbReference type="PROSITE" id="PS50943">
    <property type="entry name" value="HTH_CROC1"/>
    <property type="match status" value="1"/>
</dbReference>
<reference evidence="5 6" key="1">
    <citation type="submission" date="2021-03" db="EMBL/GenBank/DDBJ databases">
        <title>Isolation and description of Capnocytophaga bilenii sp. nov., a novel Capnocytophaga species, isolated from a gingivitis subject.</title>
        <authorList>
            <person name="Antezack A."/>
            <person name="Monnet-Corti V."/>
            <person name="La Scola B."/>
        </authorList>
    </citation>
    <scope>NUCLEOTIDE SEQUENCE [LARGE SCALE GENOMIC DNA]</scope>
    <source>
        <strain evidence="5 6">Marseille-Q4570</strain>
    </source>
</reference>
<dbReference type="InterPro" id="IPR001387">
    <property type="entry name" value="Cro/C1-type_HTH"/>
</dbReference>
<evidence type="ECO:0000259" key="4">
    <source>
        <dbReference type="PROSITE" id="PS50943"/>
    </source>
</evidence>
<comment type="caution">
    <text evidence="5">The sequence shown here is derived from an EMBL/GenBank/DDBJ whole genome shotgun (WGS) entry which is preliminary data.</text>
</comment>
<dbReference type="PANTHER" id="PTHR46797">
    <property type="entry name" value="HTH-TYPE TRANSCRIPTIONAL REGULATOR"/>
    <property type="match status" value="1"/>
</dbReference>
<dbReference type="InterPro" id="IPR010982">
    <property type="entry name" value="Lambda_DNA-bd_dom_sf"/>
</dbReference>
<keyword evidence="3" id="KW-0804">Transcription</keyword>
<gene>
    <name evidence="5" type="ORF">J4N46_07030</name>
</gene>
<dbReference type="SMART" id="SM00530">
    <property type="entry name" value="HTH_XRE"/>
    <property type="match status" value="1"/>
</dbReference>
<feature type="domain" description="HTH cro/C1-type" evidence="4">
    <location>
        <begin position="14"/>
        <end position="70"/>
    </location>
</feature>
<keyword evidence="1" id="KW-0805">Transcription regulation</keyword>
<dbReference type="InterPro" id="IPR050807">
    <property type="entry name" value="TransReg_Diox_bact_type"/>
</dbReference>
<dbReference type="Pfam" id="PF01381">
    <property type="entry name" value="HTH_3"/>
    <property type="match status" value="1"/>
</dbReference>
<dbReference type="EMBL" id="JAGDYP010000004">
    <property type="protein sequence ID" value="MBO1884175.1"/>
    <property type="molecule type" value="Genomic_DNA"/>
</dbReference>
<dbReference type="SUPFAM" id="SSF47413">
    <property type="entry name" value="lambda repressor-like DNA-binding domains"/>
    <property type="match status" value="1"/>
</dbReference>
<keyword evidence="2" id="KW-0238">DNA-binding</keyword>
<dbReference type="PANTHER" id="PTHR46797:SF23">
    <property type="entry name" value="HTH-TYPE TRANSCRIPTIONAL REGULATOR SUTR"/>
    <property type="match status" value="1"/>
</dbReference>
<evidence type="ECO:0000313" key="5">
    <source>
        <dbReference type="EMBL" id="MBO1884175.1"/>
    </source>
</evidence>
<protein>
    <submittedName>
        <fullName evidence="5">Helix-turn-helix transcriptional regulator</fullName>
    </submittedName>
</protein>
<sequence length="85" mass="9476">MENLDIFKQVGKKVQKIRTLKGLSQVDLVGKMEGNIDTTNISRIESGRTNPTLLTLYRLAQALEVPISELVSFDDAKVEQNKISS</sequence>
<name>A0ABS3PXW2_9FLAO</name>
<evidence type="ECO:0000256" key="1">
    <source>
        <dbReference type="ARBA" id="ARBA00023015"/>
    </source>
</evidence>
<keyword evidence="6" id="KW-1185">Reference proteome</keyword>
<dbReference type="CDD" id="cd00093">
    <property type="entry name" value="HTH_XRE"/>
    <property type="match status" value="1"/>
</dbReference>
<evidence type="ECO:0000313" key="6">
    <source>
        <dbReference type="Proteomes" id="UP000681610"/>
    </source>
</evidence>
<accession>A0ABS3PXW2</accession>
<dbReference type="Gene3D" id="1.10.260.40">
    <property type="entry name" value="lambda repressor-like DNA-binding domains"/>
    <property type="match status" value="1"/>
</dbReference>
<evidence type="ECO:0000256" key="3">
    <source>
        <dbReference type="ARBA" id="ARBA00023163"/>
    </source>
</evidence>
<organism evidence="5 6">
    <name type="scientific">Capnocytophaga bilenii</name>
    <dbReference type="NCBI Taxonomy" id="2819369"/>
    <lineage>
        <taxon>Bacteria</taxon>
        <taxon>Pseudomonadati</taxon>
        <taxon>Bacteroidota</taxon>
        <taxon>Flavobacteriia</taxon>
        <taxon>Flavobacteriales</taxon>
        <taxon>Flavobacteriaceae</taxon>
        <taxon>Capnocytophaga</taxon>
    </lineage>
</organism>
<proteinExistence type="predicted"/>
<dbReference type="RefSeq" id="WP_208058712.1">
    <property type="nucleotide sequence ID" value="NZ_JAGDYP010000004.1"/>
</dbReference>